<proteinExistence type="inferred from homology"/>
<protein>
    <recommendedName>
        <fullName evidence="22">Diacylglycerol kinase</fullName>
    </recommendedName>
</protein>
<feature type="binding site" evidence="17">
    <location>
        <begin position="89"/>
        <end position="90"/>
    </location>
    <ligand>
        <name>ATP</name>
        <dbReference type="ChEBI" id="CHEBI:30616"/>
    </ligand>
</feature>
<evidence type="ECO:0000256" key="10">
    <source>
        <dbReference type="ARBA" id="ARBA00022989"/>
    </source>
</evidence>
<feature type="transmembrane region" description="Helical" evidence="19">
    <location>
        <begin position="28"/>
        <end position="45"/>
    </location>
</feature>
<dbReference type="CDD" id="cd14265">
    <property type="entry name" value="UDPK_IM_like"/>
    <property type="match status" value="1"/>
</dbReference>
<keyword evidence="18" id="KW-0479">Metal-binding</keyword>
<evidence type="ECO:0000256" key="8">
    <source>
        <dbReference type="ARBA" id="ARBA00022777"/>
    </source>
</evidence>
<dbReference type="Gene3D" id="1.10.287.3610">
    <property type="match status" value="1"/>
</dbReference>
<feature type="binding site" evidence="16">
    <location>
        <position position="64"/>
    </location>
    <ligand>
        <name>substrate</name>
    </ligand>
</feature>
<dbReference type="InterPro" id="IPR000829">
    <property type="entry name" value="DAGK"/>
</dbReference>
<evidence type="ECO:0000256" key="2">
    <source>
        <dbReference type="ARBA" id="ARBA00005967"/>
    </source>
</evidence>
<keyword evidence="9 17" id="KW-0067">ATP-binding</keyword>
<comment type="similarity">
    <text evidence="2">Belongs to the bacterial diacylglycerol kinase family.</text>
</comment>
<dbReference type="PANTHER" id="PTHR34299:SF1">
    <property type="entry name" value="DIACYLGLYCEROL KINASE"/>
    <property type="match status" value="1"/>
</dbReference>
<keyword evidence="3" id="KW-1003">Cell membrane</keyword>
<accession>A0A098S651</accession>
<keyword evidence="13" id="KW-0594">Phospholipid biosynthesis</keyword>
<dbReference type="GO" id="GO:0005886">
    <property type="term" value="C:plasma membrane"/>
    <property type="evidence" value="ECO:0007669"/>
    <property type="project" value="UniProtKB-SubCell"/>
</dbReference>
<name>A0A098S651_9BACT</name>
<organism evidence="20 21">
    <name type="scientific">Phaeodactylibacter xiamenensis</name>
    <dbReference type="NCBI Taxonomy" id="1524460"/>
    <lineage>
        <taxon>Bacteria</taxon>
        <taxon>Pseudomonadati</taxon>
        <taxon>Bacteroidota</taxon>
        <taxon>Saprospiria</taxon>
        <taxon>Saprospirales</taxon>
        <taxon>Haliscomenobacteraceae</taxon>
        <taxon>Phaeodactylibacter</taxon>
    </lineage>
</organism>
<dbReference type="OrthoDB" id="1493837at2"/>
<keyword evidence="11" id="KW-0443">Lipid metabolism</keyword>
<dbReference type="GO" id="GO:0008654">
    <property type="term" value="P:phospholipid biosynthetic process"/>
    <property type="evidence" value="ECO:0007669"/>
    <property type="project" value="UniProtKB-KW"/>
</dbReference>
<evidence type="ECO:0000256" key="13">
    <source>
        <dbReference type="ARBA" id="ARBA00023209"/>
    </source>
</evidence>
<evidence type="ECO:0000256" key="5">
    <source>
        <dbReference type="ARBA" id="ARBA00022679"/>
    </source>
</evidence>
<evidence type="ECO:0000256" key="3">
    <source>
        <dbReference type="ARBA" id="ARBA00022475"/>
    </source>
</evidence>
<evidence type="ECO:0000256" key="14">
    <source>
        <dbReference type="ARBA" id="ARBA00023264"/>
    </source>
</evidence>
<dbReference type="STRING" id="1524460.IX84_16665"/>
<evidence type="ECO:0000313" key="21">
    <source>
        <dbReference type="Proteomes" id="UP000029736"/>
    </source>
</evidence>
<comment type="cofactor">
    <cofactor evidence="18">
        <name>Mg(2+)</name>
        <dbReference type="ChEBI" id="CHEBI:18420"/>
    </cofactor>
    <text evidence="18">Mn(2+), Zn(2+), Cd(2+) and Co(2+) support activity to lesser extents.</text>
</comment>
<evidence type="ECO:0000256" key="16">
    <source>
        <dbReference type="PIRSR" id="PIRSR600829-2"/>
    </source>
</evidence>
<dbReference type="GO" id="GO:0005524">
    <property type="term" value="F:ATP binding"/>
    <property type="evidence" value="ECO:0007669"/>
    <property type="project" value="UniProtKB-KW"/>
</dbReference>
<dbReference type="InterPro" id="IPR033717">
    <property type="entry name" value="UDPK"/>
</dbReference>
<feature type="binding site" evidence="18">
    <location>
        <position position="71"/>
    </location>
    <ligand>
        <name>a divalent metal cation</name>
        <dbReference type="ChEBI" id="CHEBI:60240"/>
    </ligand>
</feature>
<comment type="subcellular location">
    <subcellularLocation>
        <location evidence="1">Cell membrane</location>
        <topology evidence="1">Multi-pass membrane protein</topology>
    </subcellularLocation>
</comment>
<dbReference type="Proteomes" id="UP000029736">
    <property type="component" value="Unassembled WGS sequence"/>
</dbReference>
<dbReference type="GO" id="GO:0046872">
    <property type="term" value="F:metal ion binding"/>
    <property type="evidence" value="ECO:0007669"/>
    <property type="project" value="UniProtKB-KW"/>
</dbReference>
<sequence>MWTGRIKSFKDAFRGLWYTIRTQQNAQIHLVITAFALSFGAYVGLTATEWCLAFVAVALVLGAEGLNTAIEELTDLVSPDYHPLAGRAKDVAAGGVLVCAICAAVIGVIIFGPHIAALFHP</sequence>
<keyword evidence="8" id="KW-0418">Kinase</keyword>
<evidence type="ECO:0000256" key="15">
    <source>
        <dbReference type="PIRSR" id="PIRSR600829-1"/>
    </source>
</evidence>
<reference evidence="20 21" key="1">
    <citation type="journal article" date="2014" name="Int. J. Syst. Evol. Microbiol.">
        <title>Phaeodactylibacter xiamenensis gen. nov., sp. nov., a member of the family Saprospiraceae isolated from the marine alga Phaeodactylum tricornutum.</title>
        <authorList>
            <person name="Chen Z.Jr."/>
            <person name="Lei X."/>
            <person name="Lai Q."/>
            <person name="Li Y."/>
            <person name="Zhang B."/>
            <person name="Zhang J."/>
            <person name="Zhang H."/>
            <person name="Yang L."/>
            <person name="Zheng W."/>
            <person name="Tian Y."/>
            <person name="Yu Z."/>
            <person name="Xu H.Jr."/>
            <person name="Zheng T."/>
        </authorList>
    </citation>
    <scope>NUCLEOTIDE SEQUENCE [LARGE SCALE GENOMIC DNA]</scope>
    <source>
        <strain evidence="20 21">KD52</strain>
    </source>
</reference>
<keyword evidence="10 19" id="KW-1133">Transmembrane helix</keyword>
<dbReference type="Pfam" id="PF01219">
    <property type="entry name" value="DAGK_prokar"/>
    <property type="match status" value="1"/>
</dbReference>
<evidence type="ECO:0000256" key="1">
    <source>
        <dbReference type="ARBA" id="ARBA00004651"/>
    </source>
</evidence>
<keyword evidence="18" id="KW-0460">Magnesium</keyword>
<dbReference type="RefSeq" id="WP_044222876.1">
    <property type="nucleotide sequence ID" value="NZ_JBKAGJ010000030.1"/>
</dbReference>
<keyword evidence="6 19" id="KW-0812">Transmembrane</keyword>
<dbReference type="PANTHER" id="PTHR34299">
    <property type="entry name" value="DIACYLGLYCEROL KINASE"/>
    <property type="match status" value="1"/>
</dbReference>
<keyword evidence="12 19" id="KW-0472">Membrane</keyword>
<keyword evidence="14" id="KW-1208">Phospholipid metabolism</keyword>
<evidence type="ECO:0000256" key="11">
    <source>
        <dbReference type="ARBA" id="ARBA00023098"/>
    </source>
</evidence>
<evidence type="ECO:0000256" key="19">
    <source>
        <dbReference type="SAM" id="Phobius"/>
    </source>
</evidence>
<gene>
    <name evidence="20" type="ORF">IX84_16665</name>
</gene>
<keyword evidence="21" id="KW-1185">Reference proteome</keyword>
<dbReference type="GO" id="GO:0016301">
    <property type="term" value="F:kinase activity"/>
    <property type="evidence" value="ECO:0007669"/>
    <property type="project" value="UniProtKB-KW"/>
</dbReference>
<evidence type="ECO:0000256" key="6">
    <source>
        <dbReference type="ARBA" id="ARBA00022692"/>
    </source>
</evidence>
<evidence type="ECO:0000256" key="12">
    <source>
        <dbReference type="ARBA" id="ARBA00023136"/>
    </source>
</evidence>
<keyword evidence="4" id="KW-0444">Lipid biosynthesis</keyword>
<keyword evidence="7 17" id="KW-0547">Nucleotide-binding</keyword>
<evidence type="ECO:0000256" key="4">
    <source>
        <dbReference type="ARBA" id="ARBA00022516"/>
    </source>
</evidence>
<keyword evidence="5" id="KW-0808">Transferase</keyword>
<dbReference type="EMBL" id="JPOS01000038">
    <property type="protein sequence ID" value="KGE87273.1"/>
    <property type="molecule type" value="Genomic_DNA"/>
</dbReference>
<evidence type="ECO:0000256" key="18">
    <source>
        <dbReference type="PIRSR" id="PIRSR600829-4"/>
    </source>
</evidence>
<feature type="active site" description="Proton acceptor" evidence="15">
    <location>
        <position position="64"/>
    </location>
</feature>
<evidence type="ECO:0000256" key="7">
    <source>
        <dbReference type="ARBA" id="ARBA00022741"/>
    </source>
</evidence>
<dbReference type="InterPro" id="IPR036945">
    <property type="entry name" value="DAGK_sf"/>
</dbReference>
<feature type="binding site" evidence="17">
    <location>
        <position position="71"/>
    </location>
    <ligand>
        <name>ATP</name>
        <dbReference type="ChEBI" id="CHEBI:30616"/>
    </ligand>
</feature>
<dbReference type="AlphaFoldDB" id="A0A098S651"/>
<comment type="caution">
    <text evidence="20">The sequence shown here is derived from an EMBL/GenBank/DDBJ whole genome shotgun (WGS) entry which is preliminary data.</text>
</comment>
<evidence type="ECO:0000313" key="20">
    <source>
        <dbReference type="EMBL" id="KGE87273.1"/>
    </source>
</evidence>
<feature type="transmembrane region" description="Helical" evidence="19">
    <location>
        <begin position="91"/>
        <end position="116"/>
    </location>
</feature>
<evidence type="ECO:0008006" key="22">
    <source>
        <dbReference type="Google" id="ProtNLM"/>
    </source>
</evidence>
<evidence type="ECO:0000256" key="9">
    <source>
        <dbReference type="ARBA" id="ARBA00022840"/>
    </source>
</evidence>
<evidence type="ECO:0000256" key="17">
    <source>
        <dbReference type="PIRSR" id="PIRSR600829-3"/>
    </source>
</evidence>